<dbReference type="EMBL" id="KL198005">
    <property type="protein sequence ID" value="KDQ31730.1"/>
    <property type="molecule type" value="Genomic_DNA"/>
</dbReference>
<gene>
    <name evidence="1" type="ORF">PLEOSDRAFT_165164</name>
</gene>
<evidence type="ECO:0000313" key="1">
    <source>
        <dbReference type="EMBL" id="KDQ31730.1"/>
    </source>
</evidence>
<sequence length="317" mass="36038">MEKSRLTTIERRSEIERRGKNYMTIYYSVQREETGDMGEIGRSRASLNRPPIFLLDFHHRARTEQTYASQMVSLTLLCKLTTQRQLVVQDHPEISVVSLEFFQTVTPAVPDAMLNAVLERLKEHGSITNNGRMWGLEDPKQSGRPENDTFTHVHEFTEAIIRAGEGYTGQESCMTMGHSPNSALSKALQNQRRGYETLFSPIIAIDKERRNALANEDLRFISSTSPPFHNMGELALRLRDMLTVSYSIAEATLPIKSDCQPFRPAFDTTAVLLRHMKMFLKKDGIAGVTSVYELLYPQKRKAKEAGDIQEEAPPMKK</sequence>
<dbReference type="HOGENOM" id="CLU_877497_0_0_1"/>
<dbReference type="Proteomes" id="UP000027073">
    <property type="component" value="Unassembled WGS sequence"/>
</dbReference>
<evidence type="ECO:0000313" key="2">
    <source>
        <dbReference type="Proteomes" id="UP000027073"/>
    </source>
</evidence>
<dbReference type="VEuPathDB" id="FungiDB:PLEOSDRAFT_165164"/>
<reference evidence="2" key="1">
    <citation type="journal article" date="2014" name="Proc. Natl. Acad. Sci. U.S.A.">
        <title>Extensive sampling of basidiomycete genomes demonstrates inadequacy of the white-rot/brown-rot paradigm for wood decay fungi.</title>
        <authorList>
            <person name="Riley R."/>
            <person name="Salamov A.A."/>
            <person name="Brown D.W."/>
            <person name="Nagy L.G."/>
            <person name="Floudas D."/>
            <person name="Held B.W."/>
            <person name="Levasseur A."/>
            <person name="Lombard V."/>
            <person name="Morin E."/>
            <person name="Otillar R."/>
            <person name="Lindquist E.A."/>
            <person name="Sun H."/>
            <person name="LaButti K.M."/>
            <person name="Schmutz J."/>
            <person name="Jabbour D."/>
            <person name="Luo H."/>
            <person name="Baker S.E."/>
            <person name="Pisabarro A.G."/>
            <person name="Walton J.D."/>
            <person name="Blanchette R.A."/>
            <person name="Henrissat B."/>
            <person name="Martin F."/>
            <person name="Cullen D."/>
            <person name="Hibbett D.S."/>
            <person name="Grigoriev I.V."/>
        </authorList>
    </citation>
    <scope>NUCLEOTIDE SEQUENCE [LARGE SCALE GENOMIC DNA]</scope>
    <source>
        <strain evidence="2">PC15</strain>
    </source>
</reference>
<name>A0A067NXJ4_PLEO1</name>
<proteinExistence type="predicted"/>
<dbReference type="InParanoid" id="A0A067NXJ4"/>
<dbReference type="OrthoDB" id="10498734at2759"/>
<dbReference type="AlphaFoldDB" id="A0A067NXJ4"/>
<accession>A0A067NXJ4</accession>
<organism evidence="1 2">
    <name type="scientific">Pleurotus ostreatus (strain PC15)</name>
    <name type="common">Oyster mushroom</name>
    <dbReference type="NCBI Taxonomy" id="1137138"/>
    <lineage>
        <taxon>Eukaryota</taxon>
        <taxon>Fungi</taxon>
        <taxon>Dikarya</taxon>
        <taxon>Basidiomycota</taxon>
        <taxon>Agaricomycotina</taxon>
        <taxon>Agaricomycetes</taxon>
        <taxon>Agaricomycetidae</taxon>
        <taxon>Agaricales</taxon>
        <taxon>Pleurotineae</taxon>
        <taxon>Pleurotaceae</taxon>
        <taxon>Pleurotus</taxon>
    </lineage>
</organism>
<protein>
    <submittedName>
        <fullName evidence="1">Uncharacterized protein</fullName>
    </submittedName>
</protein>